<feature type="region of interest" description="Disordered" evidence="1">
    <location>
        <begin position="155"/>
        <end position="187"/>
    </location>
</feature>
<dbReference type="HOGENOM" id="CLU_013668_0_0_1"/>
<dbReference type="InterPro" id="IPR032675">
    <property type="entry name" value="LRR_dom_sf"/>
</dbReference>
<evidence type="ECO:0000313" key="2">
    <source>
        <dbReference type="EMBL" id="ETW83092.1"/>
    </source>
</evidence>
<dbReference type="InParanoid" id="W4KB69"/>
<organism evidence="2 3">
    <name type="scientific">Heterobasidion irregulare (strain TC 32-1)</name>
    <dbReference type="NCBI Taxonomy" id="747525"/>
    <lineage>
        <taxon>Eukaryota</taxon>
        <taxon>Fungi</taxon>
        <taxon>Dikarya</taxon>
        <taxon>Basidiomycota</taxon>
        <taxon>Agaricomycotina</taxon>
        <taxon>Agaricomycetes</taxon>
        <taxon>Russulales</taxon>
        <taxon>Bondarzewiaceae</taxon>
        <taxon>Heterobasidion</taxon>
        <taxon>Heterobasidion annosum species complex</taxon>
    </lineage>
</organism>
<evidence type="ECO:0000313" key="3">
    <source>
        <dbReference type="Proteomes" id="UP000030671"/>
    </source>
</evidence>
<dbReference type="Proteomes" id="UP000030671">
    <property type="component" value="Unassembled WGS sequence"/>
</dbReference>
<sequence length="740" mass="80518">MTSCVNSYPPELLSTICAHVFAAGQPSSIPSLDPLFLQEAGVPSSLPSSYPPANWPEPVARRALANLSLVSRAWSEAAKPWLWRKIEVRLPRSWLSLVEEIAGDEDEEANVEQAALVVDRSISEAAKAALAMRTATGEEPDQDAAMKLKESILESLSGPDSSIPPELLSPPASRDPSPRRAKSKSPARWKLMRSISDAVQDLMGRDENGMYVPAVHDPRPGRYVRHLDFNHFRTIGMRRSVEEGVNSRFVTGGRLEAVLKETPNLTVFGATEYMDGALTLPVIKELFMRGAPSRGRGQPLRGRGLVIEDPNDVEAEDNARRRECKEIEAVDLTGCVSVVFVNALTEFVNELLLPVAEPDSSFVEDEDARSHMERGRSSRSSRSSRHLDEPVSFPGLQRLSLRGAKSIPPAILNPFVLAFPSLTHLDLSCTRVTPDFLNVLGLSQTVRLRSLSLGRCIRLTGESIRDFLVSAPAVRDLTELNLYGDGTFPCPLSSSELHDVLTSAPCFTSGELLYLDLSSAQLTPELFEVTAPQPKLRSLGLSSIPHLKLDAIVNFIKTKTPQVEVVTLVGTSPDLGYGEGAGTQRGSARKAPIVLHAQFIRPLCTPPFSFSISGNKSAQDAPTRLRVIELATPLLASLGAGAESWRIIKSKGGRGWYVDTATGWVAQPRAEGLASEVPVWRRDLAKVHPWREALETLADANGNVGSGVGWHARKMEVLHGHGLLGREDGLYGAVSFAYQG</sequence>
<gene>
    <name evidence="2" type="ORF">HETIRDRAFT_316497</name>
</gene>
<keyword evidence="3" id="KW-1185">Reference proteome</keyword>
<dbReference type="AlphaFoldDB" id="W4KB69"/>
<feature type="region of interest" description="Disordered" evidence="1">
    <location>
        <begin position="363"/>
        <end position="390"/>
    </location>
</feature>
<dbReference type="KEGG" id="hir:HETIRDRAFT_316497"/>
<proteinExistence type="predicted"/>
<evidence type="ECO:0000256" key="1">
    <source>
        <dbReference type="SAM" id="MobiDB-lite"/>
    </source>
</evidence>
<dbReference type="STRING" id="747525.W4KB69"/>
<evidence type="ECO:0008006" key="4">
    <source>
        <dbReference type="Google" id="ProtNLM"/>
    </source>
</evidence>
<accession>W4KB69</accession>
<name>W4KB69_HETIT</name>
<dbReference type="eggNOG" id="ENOG502RZR3">
    <property type="taxonomic scope" value="Eukaryota"/>
</dbReference>
<dbReference type="SUPFAM" id="SSF52047">
    <property type="entry name" value="RNI-like"/>
    <property type="match status" value="1"/>
</dbReference>
<dbReference type="GeneID" id="20670337"/>
<dbReference type="RefSeq" id="XP_009545376.1">
    <property type="nucleotide sequence ID" value="XM_009547081.1"/>
</dbReference>
<dbReference type="Gene3D" id="3.80.10.10">
    <property type="entry name" value="Ribonuclease Inhibitor"/>
    <property type="match status" value="1"/>
</dbReference>
<reference evidence="2 3" key="1">
    <citation type="journal article" date="2012" name="New Phytol.">
        <title>Insight into trade-off between wood decay and parasitism from the genome of a fungal forest pathogen.</title>
        <authorList>
            <person name="Olson A."/>
            <person name="Aerts A."/>
            <person name="Asiegbu F."/>
            <person name="Belbahri L."/>
            <person name="Bouzid O."/>
            <person name="Broberg A."/>
            <person name="Canback B."/>
            <person name="Coutinho P.M."/>
            <person name="Cullen D."/>
            <person name="Dalman K."/>
            <person name="Deflorio G."/>
            <person name="van Diepen L.T."/>
            <person name="Dunand C."/>
            <person name="Duplessis S."/>
            <person name="Durling M."/>
            <person name="Gonthier P."/>
            <person name="Grimwood J."/>
            <person name="Fossdal C.G."/>
            <person name="Hansson D."/>
            <person name="Henrissat B."/>
            <person name="Hietala A."/>
            <person name="Himmelstrand K."/>
            <person name="Hoffmeister D."/>
            <person name="Hogberg N."/>
            <person name="James T.Y."/>
            <person name="Karlsson M."/>
            <person name="Kohler A."/>
            <person name="Kues U."/>
            <person name="Lee Y.H."/>
            <person name="Lin Y.C."/>
            <person name="Lind M."/>
            <person name="Lindquist E."/>
            <person name="Lombard V."/>
            <person name="Lucas S."/>
            <person name="Lunden K."/>
            <person name="Morin E."/>
            <person name="Murat C."/>
            <person name="Park J."/>
            <person name="Raffaello T."/>
            <person name="Rouze P."/>
            <person name="Salamov A."/>
            <person name="Schmutz J."/>
            <person name="Solheim H."/>
            <person name="Stahlberg J."/>
            <person name="Velez H."/>
            <person name="de Vries R.P."/>
            <person name="Wiebenga A."/>
            <person name="Woodward S."/>
            <person name="Yakovlev I."/>
            <person name="Garbelotto M."/>
            <person name="Martin F."/>
            <person name="Grigoriev I.V."/>
            <person name="Stenlid J."/>
        </authorList>
    </citation>
    <scope>NUCLEOTIDE SEQUENCE [LARGE SCALE GENOMIC DNA]</scope>
    <source>
        <strain evidence="2 3">TC 32-1</strain>
    </source>
</reference>
<dbReference type="EMBL" id="KI925457">
    <property type="protein sequence ID" value="ETW83092.1"/>
    <property type="molecule type" value="Genomic_DNA"/>
</dbReference>
<protein>
    <recommendedName>
        <fullName evidence="4">F-box domain-containing protein</fullName>
    </recommendedName>
</protein>
<dbReference type="OrthoDB" id="9994419at2759"/>